<dbReference type="Gene3D" id="3.30.70.100">
    <property type="match status" value="1"/>
</dbReference>
<dbReference type="RefSeq" id="WP_138324651.1">
    <property type="nucleotide sequence ID" value="NZ_VCDI01000001.1"/>
</dbReference>
<dbReference type="PANTHER" id="PTHR33336:SF3">
    <property type="entry name" value="ABM DOMAIN-CONTAINING PROTEIN"/>
    <property type="match status" value="1"/>
</dbReference>
<dbReference type="InterPro" id="IPR011008">
    <property type="entry name" value="Dimeric_a/b-barrel"/>
</dbReference>
<sequence length="101" mass="10653">MSDQIEVVAVLQAKPGHEAALEAAAKACIAPTRAENGCISYVLHVDTNKAGKLVFIESWTDKPALDAHMQTAHFKTLAGQLEELVDGGASAVTIDVLKKIA</sequence>
<organism evidence="2 3">
    <name type="scientific">Lichenicoccus roseus</name>
    <dbReference type="NCBI Taxonomy" id="2683649"/>
    <lineage>
        <taxon>Bacteria</taxon>
        <taxon>Pseudomonadati</taxon>
        <taxon>Pseudomonadota</taxon>
        <taxon>Alphaproteobacteria</taxon>
        <taxon>Acetobacterales</taxon>
        <taxon>Acetobacteraceae</taxon>
        <taxon>Lichenicoccus</taxon>
    </lineage>
</organism>
<feature type="domain" description="ABM" evidence="1">
    <location>
        <begin position="5"/>
        <end position="93"/>
    </location>
</feature>
<dbReference type="AlphaFoldDB" id="A0A5R9J9X1"/>
<name>A0A5R9J9X1_9PROT</name>
<reference evidence="2 3" key="1">
    <citation type="submission" date="2019-05" db="EMBL/GenBank/DDBJ databases">
        <authorList>
            <person name="Pankratov T."/>
            <person name="Grouzdev D."/>
        </authorList>
    </citation>
    <scope>NUCLEOTIDE SEQUENCE [LARGE SCALE GENOMIC DNA]</scope>
    <source>
        <strain evidence="2 3">KEBCLARHB70R</strain>
    </source>
</reference>
<comment type="caution">
    <text evidence="2">The sequence shown here is derived from an EMBL/GenBank/DDBJ whole genome shotgun (WGS) entry which is preliminary data.</text>
</comment>
<dbReference type="OrthoDB" id="287932at2"/>
<dbReference type="GO" id="GO:0005829">
    <property type="term" value="C:cytosol"/>
    <property type="evidence" value="ECO:0007669"/>
    <property type="project" value="TreeGrafter"/>
</dbReference>
<gene>
    <name evidence="2" type="ORF">FE263_04240</name>
</gene>
<keyword evidence="2" id="KW-0560">Oxidoreductase</keyword>
<dbReference type="InterPro" id="IPR050744">
    <property type="entry name" value="AI-2_Isomerase_LsrG"/>
</dbReference>
<dbReference type="GO" id="GO:0004497">
    <property type="term" value="F:monooxygenase activity"/>
    <property type="evidence" value="ECO:0007669"/>
    <property type="project" value="UniProtKB-KW"/>
</dbReference>
<keyword evidence="2" id="KW-0503">Monooxygenase</keyword>
<dbReference type="Pfam" id="PF03992">
    <property type="entry name" value="ABM"/>
    <property type="match status" value="1"/>
</dbReference>
<evidence type="ECO:0000313" key="2">
    <source>
        <dbReference type="EMBL" id="TLU74400.1"/>
    </source>
</evidence>
<dbReference type="Proteomes" id="UP000305654">
    <property type="component" value="Unassembled WGS sequence"/>
</dbReference>
<dbReference type="EMBL" id="VCDI01000001">
    <property type="protein sequence ID" value="TLU74400.1"/>
    <property type="molecule type" value="Genomic_DNA"/>
</dbReference>
<dbReference type="InterPro" id="IPR007138">
    <property type="entry name" value="ABM_dom"/>
</dbReference>
<dbReference type="PANTHER" id="PTHR33336">
    <property type="entry name" value="QUINOL MONOOXYGENASE YGIN-RELATED"/>
    <property type="match status" value="1"/>
</dbReference>
<keyword evidence="3" id="KW-1185">Reference proteome</keyword>
<proteinExistence type="predicted"/>
<dbReference type="PROSITE" id="PS51725">
    <property type="entry name" value="ABM"/>
    <property type="match status" value="1"/>
</dbReference>
<evidence type="ECO:0000313" key="3">
    <source>
        <dbReference type="Proteomes" id="UP000305654"/>
    </source>
</evidence>
<accession>A0A5R9J9X1</accession>
<protein>
    <submittedName>
        <fullName evidence="2">Antibiotic biosynthesis monooxygenase</fullName>
    </submittedName>
</protein>
<dbReference type="SUPFAM" id="SSF54909">
    <property type="entry name" value="Dimeric alpha+beta barrel"/>
    <property type="match status" value="1"/>
</dbReference>
<evidence type="ECO:0000259" key="1">
    <source>
        <dbReference type="PROSITE" id="PS51725"/>
    </source>
</evidence>